<dbReference type="AlphaFoldDB" id="A0A0K2TA34"/>
<reference evidence="1" key="1">
    <citation type="submission" date="2014-05" db="EMBL/GenBank/DDBJ databases">
        <authorList>
            <person name="Chronopoulou M."/>
        </authorList>
    </citation>
    <scope>NUCLEOTIDE SEQUENCE</scope>
    <source>
        <tissue evidence="1">Whole organism</tissue>
    </source>
</reference>
<sequence>MEYCRRQGLGYISNKFVLFNFKFIGSFDPIITKTSCQKPRKNLVKSIYFVPILSGIK</sequence>
<proteinExistence type="predicted"/>
<name>A0A0K2TA34_LEPSM</name>
<dbReference type="EMBL" id="HACA01005061">
    <property type="protein sequence ID" value="CDW22422.1"/>
    <property type="molecule type" value="Transcribed_RNA"/>
</dbReference>
<organism evidence="1">
    <name type="scientific">Lepeophtheirus salmonis</name>
    <name type="common">Salmon louse</name>
    <name type="synonym">Caligus salmonis</name>
    <dbReference type="NCBI Taxonomy" id="72036"/>
    <lineage>
        <taxon>Eukaryota</taxon>
        <taxon>Metazoa</taxon>
        <taxon>Ecdysozoa</taxon>
        <taxon>Arthropoda</taxon>
        <taxon>Crustacea</taxon>
        <taxon>Multicrustacea</taxon>
        <taxon>Hexanauplia</taxon>
        <taxon>Copepoda</taxon>
        <taxon>Siphonostomatoida</taxon>
        <taxon>Caligidae</taxon>
        <taxon>Lepeophtheirus</taxon>
    </lineage>
</organism>
<evidence type="ECO:0000313" key="1">
    <source>
        <dbReference type="EMBL" id="CDW22422.1"/>
    </source>
</evidence>
<protein>
    <submittedName>
        <fullName evidence="1">Uncharacterized protein</fullName>
    </submittedName>
</protein>
<accession>A0A0K2TA34</accession>